<keyword evidence="2" id="KW-0732">Signal</keyword>
<feature type="signal peptide" evidence="2">
    <location>
        <begin position="1"/>
        <end position="22"/>
    </location>
</feature>
<name>A0ABV4Y6N1_9CYAN</name>
<reference evidence="3 4" key="1">
    <citation type="submission" date="2024-09" db="EMBL/GenBank/DDBJ databases">
        <title>Floridaenema gen nov. (Aerosakkonemataceae, Aerosakkonematales ord. nov., Cyanobacteria) from benthic tropical and subtropical fresh waters, with the description of four new species.</title>
        <authorList>
            <person name="Moretto J.A."/>
            <person name="Berthold D.E."/>
            <person name="Lefler F.W."/>
            <person name="Huang I.-S."/>
            <person name="Laughinghouse H. IV."/>
        </authorList>
    </citation>
    <scope>NUCLEOTIDE SEQUENCE [LARGE SCALE GENOMIC DNA]</scope>
    <source>
        <strain evidence="3 4">BLCC-F154</strain>
    </source>
</reference>
<dbReference type="EMBL" id="JBHFNS010000018">
    <property type="protein sequence ID" value="MFB2934412.1"/>
    <property type="molecule type" value="Genomic_DNA"/>
</dbReference>
<dbReference type="RefSeq" id="WP_413255936.1">
    <property type="nucleotide sequence ID" value="NZ_JBHFNS010000018.1"/>
</dbReference>
<gene>
    <name evidence="3" type="ORF">ACE1B6_03965</name>
</gene>
<evidence type="ECO:0000313" key="4">
    <source>
        <dbReference type="Proteomes" id="UP001576776"/>
    </source>
</evidence>
<dbReference type="Proteomes" id="UP001576776">
    <property type="component" value="Unassembled WGS sequence"/>
</dbReference>
<dbReference type="Gene3D" id="1.20.120.1490">
    <property type="match status" value="1"/>
</dbReference>
<evidence type="ECO:0000256" key="2">
    <source>
        <dbReference type="SAM" id="SignalP"/>
    </source>
</evidence>
<evidence type="ECO:0000256" key="1">
    <source>
        <dbReference type="SAM" id="MobiDB-lite"/>
    </source>
</evidence>
<sequence length="165" mass="18940">MLLSRASVITFLTLSISAVAIASPKPWLSQTTSQNSNVDNNRSNQDVPKWIQRVNLTASQTQRMQTISNKYRGEISASSKALRQAQFELGQMLGGDANIDSLRQKHRQVEALKQKVGSLRFESLLEMREVLTTEQRRQVAQNLQNRVKRRKYRDSHFSEMQPPQR</sequence>
<keyword evidence="4" id="KW-1185">Reference proteome</keyword>
<feature type="region of interest" description="Disordered" evidence="1">
    <location>
        <begin position="141"/>
        <end position="165"/>
    </location>
</feature>
<proteinExistence type="predicted"/>
<accession>A0ABV4Y6N1</accession>
<evidence type="ECO:0000313" key="3">
    <source>
        <dbReference type="EMBL" id="MFB2934412.1"/>
    </source>
</evidence>
<dbReference type="Pfam" id="PF07813">
    <property type="entry name" value="LTXXQ"/>
    <property type="match status" value="1"/>
</dbReference>
<protein>
    <submittedName>
        <fullName evidence="3">Spy/CpxP family protein refolding chaperone</fullName>
    </submittedName>
</protein>
<organism evidence="3 4">
    <name type="scientific">Floridaenema fluviatile BLCC-F154</name>
    <dbReference type="NCBI Taxonomy" id="3153640"/>
    <lineage>
        <taxon>Bacteria</taxon>
        <taxon>Bacillati</taxon>
        <taxon>Cyanobacteriota</taxon>
        <taxon>Cyanophyceae</taxon>
        <taxon>Oscillatoriophycideae</taxon>
        <taxon>Aerosakkonematales</taxon>
        <taxon>Aerosakkonemataceae</taxon>
        <taxon>Floridanema</taxon>
        <taxon>Floridanema fluviatile</taxon>
    </lineage>
</organism>
<comment type="caution">
    <text evidence="3">The sequence shown here is derived from an EMBL/GenBank/DDBJ whole genome shotgun (WGS) entry which is preliminary data.</text>
</comment>
<feature type="chain" id="PRO_5045729701" evidence="2">
    <location>
        <begin position="23"/>
        <end position="165"/>
    </location>
</feature>
<dbReference type="InterPro" id="IPR012899">
    <property type="entry name" value="LTXXQ"/>
</dbReference>